<evidence type="ECO:0000256" key="1">
    <source>
        <dbReference type="ARBA" id="ARBA00023027"/>
    </source>
</evidence>
<dbReference type="HOGENOM" id="CLU_2920293_0_0_5"/>
<evidence type="ECO:0000256" key="2">
    <source>
        <dbReference type="SAM" id="Phobius"/>
    </source>
</evidence>
<dbReference type="PANTHER" id="PTHR44758:SF1">
    <property type="entry name" value="NAD(P) TRANSHYDROGENASE SUBUNIT BETA"/>
    <property type="match status" value="1"/>
</dbReference>
<dbReference type="STRING" id="1185652.USDA257_c24320"/>
<evidence type="ECO:0000313" key="5">
    <source>
        <dbReference type="Proteomes" id="UP000006180"/>
    </source>
</evidence>
<evidence type="ECO:0000259" key="3">
    <source>
        <dbReference type="Pfam" id="PF02233"/>
    </source>
</evidence>
<keyword evidence="2" id="KW-0812">Transmembrane</keyword>
<dbReference type="eggNOG" id="COG1282">
    <property type="taxonomic scope" value="Bacteria"/>
</dbReference>
<organism evidence="4 5">
    <name type="scientific">Sinorhizobium fredii (strain USDA 257)</name>
    <dbReference type="NCBI Taxonomy" id="1185652"/>
    <lineage>
        <taxon>Bacteria</taxon>
        <taxon>Pseudomonadati</taxon>
        <taxon>Pseudomonadota</taxon>
        <taxon>Alphaproteobacteria</taxon>
        <taxon>Hyphomicrobiales</taxon>
        <taxon>Rhizobiaceae</taxon>
        <taxon>Sinorhizobium/Ensifer group</taxon>
        <taxon>Sinorhizobium</taxon>
    </lineage>
</organism>
<dbReference type="KEGG" id="sfd:USDA257_c24320"/>
<keyword evidence="2" id="KW-1133">Transmembrane helix</keyword>
<dbReference type="PANTHER" id="PTHR44758">
    <property type="entry name" value="NAD(P) TRANSHYDROGENASE SUBUNIT BETA"/>
    <property type="match status" value="1"/>
</dbReference>
<keyword evidence="1" id="KW-0520">NAD</keyword>
<feature type="transmembrane region" description="Helical" evidence="2">
    <location>
        <begin position="33"/>
        <end position="56"/>
    </location>
</feature>
<reference evidence="4 5" key="1">
    <citation type="journal article" date="2012" name="J. Bacteriol.">
        <title>Complete genome sequence of the broad-host-range strain Sinorhizobium fredii USDA257.</title>
        <authorList>
            <person name="Schuldes J."/>
            <person name="Rodriguez Orbegoso M."/>
            <person name="Schmeisser C."/>
            <person name="Krishnan H.B."/>
            <person name="Daniel R."/>
            <person name="Streit W.R."/>
        </authorList>
    </citation>
    <scope>NUCLEOTIDE SEQUENCE [LARGE SCALE GENOMIC DNA]</scope>
    <source>
        <strain evidence="4 5">USDA 257</strain>
    </source>
</reference>
<gene>
    <name evidence="4" type="ORF">USDA257_c24320</name>
</gene>
<accession>I3X552</accession>
<dbReference type="AlphaFoldDB" id="I3X552"/>
<feature type="domain" description="NADP transhydrogenase beta-like" evidence="3">
    <location>
        <begin position="1"/>
        <end position="57"/>
    </location>
</feature>
<keyword evidence="2" id="KW-0472">Membrane</keyword>
<protein>
    <recommendedName>
        <fullName evidence="3">NADP transhydrogenase beta-like domain-containing protein</fullName>
    </recommendedName>
</protein>
<name>I3X552_SINF2</name>
<dbReference type="InterPro" id="IPR034300">
    <property type="entry name" value="PNTB-like"/>
</dbReference>
<dbReference type="Proteomes" id="UP000006180">
    <property type="component" value="Chromosome"/>
</dbReference>
<sequence length="61" mass="6298">MTALAFFIGYPLIMGTGADTPVVVSMLYSYSDWAATAIGSTLGHDLLIVTGALVGFSRVAS</sequence>
<proteinExistence type="predicted"/>
<evidence type="ECO:0000313" key="4">
    <source>
        <dbReference type="EMBL" id="AFL51008.1"/>
    </source>
</evidence>
<dbReference type="EMBL" id="CP003563">
    <property type="protein sequence ID" value="AFL51008.1"/>
    <property type="molecule type" value="Genomic_DNA"/>
</dbReference>
<dbReference type="Pfam" id="PF02233">
    <property type="entry name" value="PNTB"/>
    <property type="match status" value="1"/>
</dbReference>
<dbReference type="PATRIC" id="fig|1185652.3.peg.2519"/>